<evidence type="ECO:0000256" key="1">
    <source>
        <dbReference type="SAM" id="MobiDB-lite"/>
    </source>
</evidence>
<protein>
    <submittedName>
        <fullName evidence="2">Uncharacterized protein</fullName>
    </submittedName>
</protein>
<feature type="compositionally biased region" description="Pro residues" evidence="1">
    <location>
        <begin position="1"/>
        <end position="12"/>
    </location>
</feature>
<evidence type="ECO:0000313" key="2">
    <source>
        <dbReference type="EMBL" id="GAA4341106.1"/>
    </source>
</evidence>
<sequence length="109" mass="11784">MTRSEPPCPRQPQDPATGGLKRRPSLQQRWSYAATQGEQRRERLAGTVPHGHMLRVFIRRAGQQPGPVLSAAQSGCLNQTGIHGLSTLCADETQYAPLDCINYTAGGTG</sequence>
<accession>A0ABP8HLT0</accession>
<organism evidence="2 3">
    <name type="scientific">Streptomyces venetus</name>
    <dbReference type="NCBI Taxonomy" id="1701086"/>
    <lineage>
        <taxon>Bacteria</taxon>
        <taxon>Bacillati</taxon>
        <taxon>Actinomycetota</taxon>
        <taxon>Actinomycetes</taxon>
        <taxon>Kitasatosporales</taxon>
        <taxon>Streptomycetaceae</taxon>
        <taxon>Streptomyces</taxon>
    </lineage>
</organism>
<dbReference type="EMBL" id="BAABET010000024">
    <property type="protein sequence ID" value="GAA4341106.1"/>
    <property type="molecule type" value="Genomic_DNA"/>
</dbReference>
<feature type="region of interest" description="Disordered" evidence="1">
    <location>
        <begin position="1"/>
        <end position="26"/>
    </location>
</feature>
<gene>
    <name evidence="2" type="ORF">GCM10023086_77190</name>
</gene>
<keyword evidence="3" id="KW-1185">Reference proteome</keyword>
<proteinExistence type="predicted"/>
<evidence type="ECO:0000313" key="3">
    <source>
        <dbReference type="Proteomes" id="UP001501115"/>
    </source>
</evidence>
<dbReference type="Proteomes" id="UP001501115">
    <property type="component" value="Unassembled WGS sequence"/>
</dbReference>
<reference evidence="3" key="1">
    <citation type="journal article" date="2019" name="Int. J. Syst. Evol. Microbiol.">
        <title>The Global Catalogue of Microorganisms (GCM) 10K type strain sequencing project: providing services to taxonomists for standard genome sequencing and annotation.</title>
        <authorList>
            <consortium name="The Broad Institute Genomics Platform"/>
            <consortium name="The Broad Institute Genome Sequencing Center for Infectious Disease"/>
            <person name="Wu L."/>
            <person name="Ma J."/>
        </authorList>
    </citation>
    <scope>NUCLEOTIDE SEQUENCE [LARGE SCALE GENOMIC DNA]</scope>
    <source>
        <strain evidence="3">JCM 31290</strain>
    </source>
</reference>
<name>A0ABP8HLT0_9ACTN</name>
<comment type="caution">
    <text evidence="2">The sequence shown here is derived from an EMBL/GenBank/DDBJ whole genome shotgun (WGS) entry which is preliminary data.</text>
</comment>